<dbReference type="InterPro" id="IPR037079">
    <property type="entry name" value="AF2212/PG0164-like_sf"/>
</dbReference>
<gene>
    <name evidence="1" type="ORF">GGQ57_005148</name>
</gene>
<dbReference type="RefSeq" id="WP_183672506.1">
    <property type="nucleotide sequence ID" value="NZ_BMPB01000023.1"/>
</dbReference>
<keyword evidence="2" id="KW-1185">Reference proteome</keyword>
<dbReference type="EMBL" id="JACHOC010000015">
    <property type="protein sequence ID" value="MBB4625196.1"/>
    <property type="molecule type" value="Genomic_DNA"/>
</dbReference>
<evidence type="ECO:0000313" key="1">
    <source>
        <dbReference type="EMBL" id="MBB4625196.1"/>
    </source>
</evidence>
<name>A0ABR6KUT8_9BACT</name>
<organism evidence="1 2">
    <name type="scientific">Parabacteroides faecis</name>
    <dbReference type="NCBI Taxonomy" id="1217282"/>
    <lineage>
        <taxon>Bacteria</taxon>
        <taxon>Pseudomonadati</taxon>
        <taxon>Bacteroidota</taxon>
        <taxon>Bacteroidia</taxon>
        <taxon>Bacteroidales</taxon>
        <taxon>Tannerellaceae</taxon>
        <taxon>Parabacteroides</taxon>
    </lineage>
</organism>
<comment type="caution">
    <text evidence="1">The sequence shown here is derived from an EMBL/GenBank/DDBJ whole genome shotgun (WGS) entry which is preliminary data.</text>
</comment>
<accession>A0ABR6KUT8</accession>
<protein>
    <recommendedName>
        <fullName evidence="3">DUF1905 domain-containing protein</fullName>
    </recommendedName>
</protein>
<dbReference type="Proteomes" id="UP000533637">
    <property type="component" value="Unassembled WGS sequence"/>
</dbReference>
<dbReference type="Gene3D" id="2.40.30.100">
    <property type="entry name" value="AF2212/PG0164-like"/>
    <property type="match status" value="1"/>
</dbReference>
<evidence type="ECO:0008006" key="3">
    <source>
        <dbReference type="Google" id="ProtNLM"/>
    </source>
</evidence>
<dbReference type="PROSITE" id="PS00019">
    <property type="entry name" value="ACTININ_1"/>
    <property type="match status" value="1"/>
</dbReference>
<dbReference type="Pfam" id="PF13376">
    <property type="entry name" value="OmdA"/>
    <property type="match status" value="1"/>
</dbReference>
<dbReference type="InterPro" id="IPR001589">
    <property type="entry name" value="Actinin_actin-bd_CS"/>
</dbReference>
<evidence type="ECO:0000313" key="2">
    <source>
        <dbReference type="Proteomes" id="UP000533637"/>
    </source>
</evidence>
<dbReference type="Pfam" id="PF08922">
    <property type="entry name" value="DUF1905"/>
    <property type="match status" value="1"/>
</dbReference>
<dbReference type="InterPro" id="IPR015018">
    <property type="entry name" value="DUF1905"/>
</dbReference>
<proteinExistence type="predicted"/>
<reference evidence="1 2" key="1">
    <citation type="submission" date="2020-08" db="EMBL/GenBank/DDBJ databases">
        <title>Genomic Encyclopedia of Type Strains, Phase IV (KMG-IV): sequencing the most valuable type-strain genomes for metagenomic binning, comparative biology and taxonomic classification.</title>
        <authorList>
            <person name="Goeker M."/>
        </authorList>
    </citation>
    <scope>NUCLEOTIDE SEQUENCE [LARGE SCALE GENOMIC DNA]</scope>
    <source>
        <strain evidence="1 2">DSM 102983</strain>
    </source>
</reference>
<sequence>MNTEKPLVDKDYILFKIGGKGGWTFVEIPEIPMPKISFGMLKVKGKIDDYEFSNLNMMPIGNGNIGLPIKSAIRKKIKKEAPDTVHITLYEDKTPLIIPEELLLCMEYEEGALEKFETYSDGQKKAFIDWINSAKTEQTKADRIAKTILKVLNEDKFY</sequence>
<dbReference type="SUPFAM" id="SSF141694">
    <property type="entry name" value="AF2212/PG0164-like"/>
    <property type="match status" value="1"/>
</dbReference>